<feature type="chain" id="PRO_5011585782" description="Lipoprotein" evidence="1">
    <location>
        <begin position="18"/>
        <end position="95"/>
    </location>
</feature>
<sequence length="95" mass="10019">MRAALLIGLPLLLAACAQQPLSPEAAARVCEERARAAQAPTGRARIGVSSDEGLSTGIAIGVSGDFLRGRDPLEVYERCVVERSGALPVRPPRLR</sequence>
<dbReference type="OrthoDB" id="7691501at2"/>
<accession>A0A1G7C4P7</accession>
<organism evidence="2 3">
    <name type="scientific">Limimaricola pyoseonensis</name>
    <dbReference type="NCBI Taxonomy" id="521013"/>
    <lineage>
        <taxon>Bacteria</taxon>
        <taxon>Pseudomonadati</taxon>
        <taxon>Pseudomonadota</taxon>
        <taxon>Alphaproteobacteria</taxon>
        <taxon>Rhodobacterales</taxon>
        <taxon>Paracoccaceae</taxon>
        <taxon>Limimaricola</taxon>
    </lineage>
</organism>
<gene>
    <name evidence="2" type="ORF">SAMN04488567_1355</name>
</gene>
<dbReference type="STRING" id="521013.SAMN04488567_1355"/>
<evidence type="ECO:0000313" key="2">
    <source>
        <dbReference type="EMBL" id="SDE34281.1"/>
    </source>
</evidence>
<dbReference type="EMBL" id="FNAT01000002">
    <property type="protein sequence ID" value="SDE34281.1"/>
    <property type="molecule type" value="Genomic_DNA"/>
</dbReference>
<feature type="signal peptide" evidence="1">
    <location>
        <begin position="1"/>
        <end position="17"/>
    </location>
</feature>
<dbReference type="AlphaFoldDB" id="A0A1G7C4P7"/>
<evidence type="ECO:0000256" key="1">
    <source>
        <dbReference type="SAM" id="SignalP"/>
    </source>
</evidence>
<proteinExistence type="predicted"/>
<dbReference type="RefSeq" id="WP_090110427.1">
    <property type="nucleotide sequence ID" value="NZ_FNAT01000002.1"/>
</dbReference>
<reference evidence="3" key="1">
    <citation type="submission" date="2016-10" db="EMBL/GenBank/DDBJ databases">
        <authorList>
            <person name="Varghese N."/>
            <person name="Submissions S."/>
        </authorList>
    </citation>
    <scope>NUCLEOTIDE SEQUENCE [LARGE SCALE GENOMIC DNA]</scope>
    <source>
        <strain evidence="3">DSM 21424</strain>
    </source>
</reference>
<dbReference type="PROSITE" id="PS51257">
    <property type="entry name" value="PROKAR_LIPOPROTEIN"/>
    <property type="match status" value="1"/>
</dbReference>
<keyword evidence="3" id="KW-1185">Reference proteome</keyword>
<evidence type="ECO:0000313" key="3">
    <source>
        <dbReference type="Proteomes" id="UP000198922"/>
    </source>
</evidence>
<name>A0A1G7C4P7_9RHOB</name>
<keyword evidence="1" id="KW-0732">Signal</keyword>
<dbReference type="Proteomes" id="UP000198922">
    <property type="component" value="Unassembled WGS sequence"/>
</dbReference>
<evidence type="ECO:0008006" key="4">
    <source>
        <dbReference type="Google" id="ProtNLM"/>
    </source>
</evidence>
<protein>
    <recommendedName>
        <fullName evidence="4">Lipoprotein</fullName>
    </recommendedName>
</protein>